<name>A0AAV3X4J7_9CYAN</name>
<accession>A0AAV3X4J7</accession>
<dbReference type="PANTHER" id="PTHR43685:SF2">
    <property type="entry name" value="GLYCOSYLTRANSFERASE 2-LIKE DOMAIN-CONTAINING PROTEIN"/>
    <property type="match status" value="1"/>
</dbReference>
<evidence type="ECO:0000313" key="2">
    <source>
        <dbReference type="EMBL" id="GET36106.1"/>
    </source>
</evidence>
<gene>
    <name evidence="2" type="ORF">MiSe_08540</name>
</gene>
<dbReference type="RefSeq" id="WP_226575235.1">
    <property type="nucleotide sequence ID" value="NZ_BLAY01000008.1"/>
</dbReference>
<sequence length="401" mass="45638">MTQMKFSIVITTYNRLSFLKRAIESALAQTVPCEVVVVDDCSSDDTQDYVRSLGSRVTYHRNLTNMGHAAAVNAGVQVAQGDWIKPVDDDDYLDPNCIKEMMRAIALRREAVICSCQAAQVDVNQVEINRTRKMGPGQAFYIPQEDIHYGMLLEQIPFGTPIQVAFRRDAFIQSGGWDSSLDANFDDIDSWLRIAQFGDAIFINKCLAYRTVWPGGYNQKFSLQKRLETNILIKEKIHALVSENHRALIPEIGAIRAYVKLHWSLVALKQKAYLTSMKFVFPALLSRQAWQLLIEAIIFRYKQPPWLQKNLDSNLLVMAKMYAITNEKHRAALPNLQHFQSYMKLRSSWVACKQGKLLTAVQLALPSLSSPAAWKLVIKSALSEPEKNKRIPIRKFVLIDF</sequence>
<dbReference type="Gene3D" id="3.90.550.10">
    <property type="entry name" value="Spore Coat Polysaccharide Biosynthesis Protein SpsA, Chain A"/>
    <property type="match status" value="1"/>
</dbReference>
<dbReference type="Proteomes" id="UP001050975">
    <property type="component" value="Unassembled WGS sequence"/>
</dbReference>
<dbReference type="PANTHER" id="PTHR43685">
    <property type="entry name" value="GLYCOSYLTRANSFERASE"/>
    <property type="match status" value="1"/>
</dbReference>
<feature type="domain" description="Glycosyltransferase 2-like" evidence="1">
    <location>
        <begin position="7"/>
        <end position="172"/>
    </location>
</feature>
<dbReference type="AlphaFoldDB" id="A0AAV3X4J7"/>
<keyword evidence="2" id="KW-0808">Transferase</keyword>
<dbReference type="GO" id="GO:0044010">
    <property type="term" value="P:single-species biofilm formation"/>
    <property type="evidence" value="ECO:0007669"/>
    <property type="project" value="TreeGrafter"/>
</dbReference>
<evidence type="ECO:0000259" key="1">
    <source>
        <dbReference type="Pfam" id="PF00535"/>
    </source>
</evidence>
<dbReference type="Pfam" id="PF00535">
    <property type="entry name" value="Glycos_transf_2"/>
    <property type="match status" value="1"/>
</dbReference>
<dbReference type="EMBL" id="BLAY01000008">
    <property type="protein sequence ID" value="GET36106.1"/>
    <property type="molecule type" value="Genomic_DNA"/>
</dbReference>
<comment type="caution">
    <text evidence="2">The sequence shown here is derived from an EMBL/GenBank/DDBJ whole genome shotgun (WGS) entry which is preliminary data.</text>
</comment>
<dbReference type="InterPro" id="IPR050834">
    <property type="entry name" value="Glycosyltransf_2"/>
</dbReference>
<proteinExistence type="predicted"/>
<dbReference type="SUPFAM" id="SSF53448">
    <property type="entry name" value="Nucleotide-diphospho-sugar transferases"/>
    <property type="match status" value="1"/>
</dbReference>
<keyword evidence="3" id="KW-1185">Reference proteome</keyword>
<protein>
    <submittedName>
        <fullName evidence="2">Glycosyl transferase family protein</fullName>
    </submittedName>
</protein>
<reference evidence="2" key="1">
    <citation type="submission" date="2019-10" db="EMBL/GenBank/DDBJ databases">
        <title>Draft genome sequece of Microseira wollei NIES-4236.</title>
        <authorList>
            <person name="Yamaguchi H."/>
            <person name="Suzuki S."/>
            <person name="Kawachi M."/>
        </authorList>
    </citation>
    <scope>NUCLEOTIDE SEQUENCE</scope>
    <source>
        <strain evidence="2">NIES-4236</strain>
    </source>
</reference>
<dbReference type="InterPro" id="IPR029044">
    <property type="entry name" value="Nucleotide-diphossugar_trans"/>
</dbReference>
<dbReference type="CDD" id="cd00761">
    <property type="entry name" value="Glyco_tranf_GTA_type"/>
    <property type="match status" value="1"/>
</dbReference>
<dbReference type="InterPro" id="IPR001173">
    <property type="entry name" value="Glyco_trans_2-like"/>
</dbReference>
<organism evidence="2 3">
    <name type="scientific">Microseira wollei NIES-4236</name>
    <dbReference type="NCBI Taxonomy" id="2530354"/>
    <lineage>
        <taxon>Bacteria</taxon>
        <taxon>Bacillati</taxon>
        <taxon>Cyanobacteriota</taxon>
        <taxon>Cyanophyceae</taxon>
        <taxon>Oscillatoriophycideae</taxon>
        <taxon>Aerosakkonematales</taxon>
        <taxon>Aerosakkonemataceae</taxon>
        <taxon>Microseira</taxon>
    </lineage>
</organism>
<dbReference type="GO" id="GO:0016740">
    <property type="term" value="F:transferase activity"/>
    <property type="evidence" value="ECO:0007669"/>
    <property type="project" value="UniProtKB-KW"/>
</dbReference>
<evidence type="ECO:0000313" key="3">
    <source>
        <dbReference type="Proteomes" id="UP001050975"/>
    </source>
</evidence>